<sequence length="187" mass="20377">MKVLVVIPVVIFALLLTGCSSVRHQLNNDISANVIAYKPDVRGAYIMKRADNSYVILSEPSPDVAKEFSANISAAAGIVGAIQDPALKTEFGNRVIDLARRSQTLQVLRESLFRLSEMIANGTITGRDARELYDRALRAVEMIALVELGNSGLPAASKERVIQDFYGKTRPGSITDTENEKARGTNQ</sequence>
<dbReference type="Proteomes" id="UP000777265">
    <property type="component" value="Unassembled WGS sequence"/>
</dbReference>
<name>A0A971M5P8_9BACT</name>
<dbReference type="PROSITE" id="PS51257">
    <property type="entry name" value="PROKAR_LIPOPROTEIN"/>
    <property type="match status" value="1"/>
</dbReference>
<evidence type="ECO:0000313" key="3">
    <source>
        <dbReference type="Proteomes" id="UP000777265"/>
    </source>
</evidence>
<evidence type="ECO:0008006" key="4">
    <source>
        <dbReference type="Google" id="ProtNLM"/>
    </source>
</evidence>
<gene>
    <name evidence="2" type="ORF">GXY80_09855</name>
</gene>
<evidence type="ECO:0000256" key="1">
    <source>
        <dbReference type="SAM" id="MobiDB-lite"/>
    </source>
</evidence>
<protein>
    <recommendedName>
        <fullName evidence="4">Lipoprotein</fullName>
    </recommendedName>
</protein>
<comment type="caution">
    <text evidence="2">The sequence shown here is derived from an EMBL/GenBank/DDBJ whole genome shotgun (WGS) entry which is preliminary data.</text>
</comment>
<feature type="compositionally biased region" description="Basic and acidic residues" evidence="1">
    <location>
        <begin position="178"/>
        <end position="187"/>
    </location>
</feature>
<organism evidence="2 3">
    <name type="scientific">Syntrophorhabdus aromaticivorans</name>
    <dbReference type="NCBI Taxonomy" id="328301"/>
    <lineage>
        <taxon>Bacteria</taxon>
        <taxon>Pseudomonadati</taxon>
        <taxon>Thermodesulfobacteriota</taxon>
        <taxon>Syntrophorhabdia</taxon>
        <taxon>Syntrophorhabdales</taxon>
        <taxon>Syntrophorhabdaceae</taxon>
        <taxon>Syntrophorhabdus</taxon>
    </lineage>
</organism>
<reference evidence="2" key="2">
    <citation type="submission" date="2020-01" db="EMBL/GenBank/DDBJ databases">
        <authorList>
            <person name="Campanaro S."/>
        </authorList>
    </citation>
    <scope>NUCLEOTIDE SEQUENCE</scope>
    <source>
        <strain evidence="2">AS06rmzACSIP_7</strain>
    </source>
</reference>
<dbReference type="AlphaFoldDB" id="A0A971M5P8"/>
<dbReference type="EMBL" id="JAAYEE010000167">
    <property type="protein sequence ID" value="NLW35769.1"/>
    <property type="molecule type" value="Genomic_DNA"/>
</dbReference>
<accession>A0A971M5P8</accession>
<evidence type="ECO:0000313" key="2">
    <source>
        <dbReference type="EMBL" id="NLW35769.1"/>
    </source>
</evidence>
<proteinExistence type="predicted"/>
<feature type="region of interest" description="Disordered" evidence="1">
    <location>
        <begin position="168"/>
        <end position="187"/>
    </location>
</feature>
<reference evidence="2" key="1">
    <citation type="journal article" date="2020" name="Biotechnol. Biofuels">
        <title>New insights from the biogas microbiome by comprehensive genome-resolved metagenomics of nearly 1600 species originating from multiple anaerobic digesters.</title>
        <authorList>
            <person name="Campanaro S."/>
            <person name="Treu L."/>
            <person name="Rodriguez-R L.M."/>
            <person name="Kovalovszki A."/>
            <person name="Ziels R.M."/>
            <person name="Maus I."/>
            <person name="Zhu X."/>
            <person name="Kougias P.G."/>
            <person name="Basile A."/>
            <person name="Luo G."/>
            <person name="Schluter A."/>
            <person name="Konstantinidis K.T."/>
            <person name="Angelidaki I."/>
        </authorList>
    </citation>
    <scope>NUCLEOTIDE SEQUENCE</scope>
    <source>
        <strain evidence="2">AS06rmzACSIP_7</strain>
    </source>
</reference>